<proteinExistence type="predicted"/>
<sequence length="66" mass="7437">GNYPQDSIDLRERGNDHQADERVVKPSRDEHASVKHDVHSGSRYSSSRNEIAFDQTGTPVCRIVES</sequence>
<reference evidence="2" key="1">
    <citation type="submission" date="2020-08" db="EMBL/GenBank/DDBJ databases">
        <title>Multicomponent nature underlies the extraordinary mechanical properties of spider dragline silk.</title>
        <authorList>
            <person name="Kono N."/>
            <person name="Nakamura H."/>
            <person name="Mori M."/>
            <person name="Yoshida Y."/>
            <person name="Ohtoshi R."/>
            <person name="Malay A.D."/>
            <person name="Moran D.A.P."/>
            <person name="Tomita M."/>
            <person name="Numata K."/>
            <person name="Arakawa K."/>
        </authorList>
    </citation>
    <scope>NUCLEOTIDE SEQUENCE</scope>
</reference>
<dbReference type="Proteomes" id="UP000887013">
    <property type="component" value="Unassembled WGS sequence"/>
</dbReference>
<feature type="non-terminal residue" evidence="2">
    <location>
        <position position="1"/>
    </location>
</feature>
<keyword evidence="3" id="KW-1185">Reference proteome</keyword>
<evidence type="ECO:0000313" key="2">
    <source>
        <dbReference type="EMBL" id="GFT39263.1"/>
    </source>
</evidence>
<gene>
    <name evidence="2" type="ORF">NPIL_406451</name>
</gene>
<evidence type="ECO:0000313" key="3">
    <source>
        <dbReference type="Proteomes" id="UP000887013"/>
    </source>
</evidence>
<name>A0A8X6NWN1_NEPPI</name>
<organism evidence="2 3">
    <name type="scientific">Nephila pilipes</name>
    <name type="common">Giant wood spider</name>
    <name type="synonym">Nephila maculata</name>
    <dbReference type="NCBI Taxonomy" id="299642"/>
    <lineage>
        <taxon>Eukaryota</taxon>
        <taxon>Metazoa</taxon>
        <taxon>Ecdysozoa</taxon>
        <taxon>Arthropoda</taxon>
        <taxon>Chelicerata</taxon>
        <taxon>Arachnida</taxon>
        <taxon>Araneae</taxon>
        <taxon>Araneomorphae</taxon>
        <taxon>Entelegynae</taxon>
        <taxon>Araneoidea</taxon>
        <taxon>Nephilidae</taxon>
        <taxon>Nephila</taxon>
    </lineage>
</organism>
<protein>
    <submittedName>
        <fullName evidence="2">Uncharacterized protein</fullName>
    </submittedName>
</protein>
<comment type="caution">
    <text evidence="2">The sequence shown here is derived from an EMBL/GenBank/DDBJ whole genome shotgun (WGS) entry which is preliminary data.</text>
</comment>
<feature type="compositionally biased region" description="Basic and acidic residues" evidence="1">
    <location>
        <begin position="8"/>
        <end position="40"/>
    </location>
</feature>
<accession>A0A8X6NWN1</accession>
<feature type="region of interest" description="Disordered" evidence="1">
    <location>
        <begin position="1"/>
        <end position="51"/>
    </location>
</feature>
<dbReference type="AlphaFoldDB" id="A0A8X6NWN1"/>
<dbReference type="EMBL" id="BMAW01063234">
    <property type="protein sequence ID" value="GFT39263.1"/>
    <property type="molecule type" value="Genomic_DNA"/>
</dbReference>
<evidence type="ECO:0000256" key="1">
    <source>
        <dbReference type="SAM" id="MobiDB-lite"/>
    </source>
</evidence>